<feature type="region of interest" description="Disordered" evidence="1">
    <location>
        <begin position="576"/>
        <end position="640"/>
    </location>
</feature>
<feature type="compositionally biased region" description="Basic and acidic residues" evidence="1">
    <location>
        <begin position="607"/>
        <end position="616"/>
    </location>
</feature>
<keyword evidence="3" id="KW-1185">Reference proteome</keyword>
<sequence>MTAHPLAPRSLACHGGASSLWQTSRGAVAILGLRGRRLCHYCCTTTAGRHRHLGPHYPYHHPTTPSHSPVQAKLYPSTTRGLQNGTCNQCHTIAPDLPTSPRPRQSRKASTSPRAVMARRQAELAGRTHAAPTAGPSGKRTRAPDEGEGSPQKRARKTNADGGIITFKHDRPVRRSDVFDEGSSFIVEEMLAPADDDDGEAVGWDADSDAPAVGSPARFEETWSPQSLGHASAGLVEGSSSPVVTAERLLQRAQGLEDDEVEWADENEVPRPMLERIPGPPLIMPWEAVSPVVSAGDLDDEERSVGWPNGTQRPGEEHVIRQMEGVHDEGDGPFDDIYAEEYGATNAAPEEDEGEYFEYDKEPFEQEDDVEAGRGEHSSSTVRPNEDSPFTRARPSNRDKPRDSEARFLLSPLVAPASLPPPVVFEEHLAQAIPTPLKTDNPRKFHALFPDQEPTSPDGLLRQLRLTQAEVGRLELIEVRWEHAFHEALREMGRQNVQLREQEERLRKQEETMAENEMVVQGAQVVQQQMAEERAELQRMVDVLEGLLSKVERERDAALRKQADELEEMRALLEETRRERDEARQQIATMTSGSMKRKGSPCEDEARDPSEQETRRSPKKMRGSPQARLVYHGSLLATEA</sequence>
<proteinExistence type="predicted"/>
<organism evidence="3">
    <name type="scientific">Schizophyllum commune (strain H4-8 / FGSC 9210)</name>
    <name type="common">Split gill fungus</name>
    <dbReference type="NCBI Taxonomy" id="578458"/>
    <lineage>
        <taxon>Eukaryota</taxon>
        <taxon>Fungi</taxon>
        <taxon>Dikarya</taxon>
        <taxon>Basidiomycota</taxon>
        <taxon>Agaricomycotina</taxon>
        <taxon>Agaricomycetes</taxon>
        <taxon>Agaricomycetidae</taxon>
        <taxon>Agaricales</taxon>
        <taxon>Schizophyllaceae</taxon>
        <taxon>Schizophyllum</taxon>
    </lineage>
</organism>
<dbReference type="HOGENOM" id="CLU_427690_0_0_1"/>
<dbReference type="AlphaFoldDB" id="D8QAI4"/>
<dbReference type="Proteomes" id="UP000007431">
    <property type="component" value="Unassembled WGS sequence"/>
</dbReference>
<feature type="region of interest" description="Disordered" evidence="1">
    <location>
        <begin position="90"/>
        <end position="160"/>
    </location>
</feature>
<feature type="compositionally biased region" description="Basic and acidic residues" evidence="1">
    <location>
        <begin position="396"/>
        <end position="405"/>
    </location>
</feature>
<accession>D8QAI4</accession>
<evidence type="ECO:0000313" key="2">
    <source>
        <dbReference type="EMBL" id="EFI95411.1"/>
    </source>
</evidence>
<name>D8QAI4_SCHCM</name>
<protein>
    <submittedName>
        <fullName evidence="2">Uncharacterized protein</fullName>
    </submittedName>
</protein>
<gene>
    <name evidence="2" type="ORF">SCHCODRAFT_236252</name>
</gene>
<dbReference type="VEuPathDB" id="FungiDB:SCHCODRAFT_02508230"/>
<feature type="region of interest" description="Disordered" evidence="1">
    <location>
        <begin position="326"/>
        <end position="405"/>
    </location>
</feature>
<reference evidence="2 3" key="1">
    <citation type="journal article" date="2010" name="Nat. Biotechnol.">
        <title>Genome sequence of the model mushroom Schizophyllum commune.</title>
        <authorList>
            <person name="Ohm R.A."/>
            <person name="de Jong J.F."/>
            <person name="Lugones L.G."/>
            <person name="Aerts A."/>
            <person name="Kothe E."/>
            <person name="Stajich J.E."/>
            <person name="de Vries R.P."/>
            <person name="Record E."/>
            <person name="Levasseur A."/>
            <person name="Baker S.E."/>
            <person name="Bartholomew K.A."/>
            <person name="Coutinho P.M."/>
            <person name="Erdmann S."/>
            <person name="Fowler T.J."/>
            <person name="Gathman A.C."/>
            <person name="Lombard V."/>
            <person name="Henrissat B."/>
            <person name="Knabe N."/>
            <person name="Kuees U."/>
            <person name="Lilly W.W."/>
            <person name="Lindquist E."/>
            <person name="Lucas S."/>
            <person name="Magnuson J.K."/>
            <person name="Piumi F."/>
            <person name="Raudaskoski M."/>
            <person name="Salamov A."/>
            <person name="Schmutz J."/>
            <person name="Schwarze F.W.M.R."/>
            <person name="vanKuyk P.A."/>
            <person name="Horton J.S."/>
            <person name="Grigoriev I.V."/>
            <person name="Woesten H.A.B."/>
        </authorList>
    </citation>
    <scope>NUCLEOTIDE SEQUENCE [LARGE SCALE GENOMIC DNA]</scope>
    <source>
        <strain evidence="3">H4-8 / FGSC 9210</strain>
    </source>
</reference>
<dbReference type="InParanoid" id="D8QAI4"/>
<dbReference type="EMBL" id="GL377308">
    <property type="protein sequence ID" value="EFI95411.1"/>
    <property type="molecule type" value="Genomic_DNA"/>
</dbReference>
<evidence type="ECO:0000256" key="1">
    <source>
        <dbReference type="SAM" id="MobiDB-lite"/>
    </source>
</evidence>
<evidence type="ECO:0000313" key="3">
    <source>
        <dbReference type="Proteomes" id="UP000007431"/>
    </source>
</evidence>